<comment type="caution">
    <text evidence="2">The sequence shown here is derived from an EMBL/GenBank/DDBJ whole genome shotgun (WGS) entry which is preliminary data.</text>
</comment>
<dbReference type="Proteomes" id="UP001194696">
    <property type="component" value="Unassembled WGS sequence"/>
</dbReference>
<sequence>MFLPFVANGAATSRKCVIMALATILAKFLAAASTETLGPAPLPNLLNAPTVSPYTSMQAALVRQLILQADGIVTLVRGL</sequence>
<dbReference type="EMBL" id="JAAAIM010000478">
    <property type="protein sequence ID" value="KAG0287585.1"/>
    <property type="molecule type" value="Genomic_DNA"/>
</dbReference>
<feature type="chain" id="PRO_5046811454" description="Secreted protein" evidence="1">
    <location>
        <begin position="32"/>
        <end position="79"/>
    </location>
</feature>
<evidence type="ECO:0000256" key="1">
    <source>
        <dbReference type="SAM" id="SignalP"/>
    </source>
</evidence>
<keyword evidence="1" id="KW-0732">Signal</keyword>
<evidence type="ECO:0000313" key="2">
    <source>
        <dbReference type="EMBL" id="KAG0287585.1"/>
    </source>
</evidence>
<proteinExistence type="predicted"/>
<reference evidence="2 3" key="1">
    <citation type="journal article" date="2020" name="Fungal Divers.">
        <title>Resolving the Mortierellaceae phylogeny through synthesis of multi-gene phylogenetics and phylogenomics.</title>
        <authorList>
            <person name="Vandepol N."/>
            <person name="Liber J."/>
            <person name="Desiro A."/>
            <person name="Na H."/>
            <person name="Kennedy M."/>
            <person name="Barry K."/>
            <person name="Grigoriev I.V."/>
            <person name="Miller A.N."/>
            <person name="O'Donnell K."/>
            <person name="Stajich J.E."/>
            <person name="Bonito G."/>
        </authorList>
    </citation>
    <scope>NUCLEOTIDE SEQUENCE [LARGE SCALE GENOMIC DNA]</scope>
    <source>
        <strain evidence="2 3">AD045</strain>
    </source>
</reference>
<protein>
    <recommendedName>
        <fullName evidence="4">Secreted protein</fullName>
    </recommendedName>
</protein>
<evidence type="ECO:0008006" key="4">
    <source>
        <dbReference type="Google" id="ProtNLM"/>
    </source>
</evidence>
<keyword evidence="3" id="KW-1185">Reference proteome</keyword>
<gene>
    <name evidence="2" type="ORF">BGZ96_008495</name>
</gene>
<name>A0ABQ7JY78_9FUNG</name>
<feature type="signal peptide" evidence="1">
    <location>
        <begin position="1"/>
        <end position="31"/>
    </location>
</feature>
<accession>A0ABQ7JY78</accession>
<organism evidence="2 3">
    <name type="scientific">Linnemannia gamsii</name>
    <dbReference type="NCBI Taxonomy" id="64522"/>
    <lineage>
        <taxon>Eukaryota</taxon>
        <taxon>Fungi</taxon>
        <taxon>Fungi incertae sedis</taxon>
        <taxon>Mucoromycota</taxon>
        <taxon>Mortierellomycotina</taxon>
        <taxon>Mortierellomycetes</taxon>
        <taxon>Mortierellales</taxon>
        <taxon>Mortierellaceae</taxon>
        <taxon>Linnemannia</taxon>
    </lineage>
</organism>
<evidence type="ECO:0000313" key="3">
    <source>
        <dbReference type="Proteomes" id="UP001194696"/>
    </source>
</evidence>